<reference evidence="2 3" key="1">
    <citation type="submission" date="2015-12" db="EMBL/GenBank/DDBJ databases">
        <title>Genome sequence of Oceanibaculum pacificum MCCC 1A02656.</title>
        <authorList>
            <person name="Lu L."/>
            <person name="Lai Q."/>
            <person name="Shao Z."/>
            <person name="Qian P."/>
        </authorList>
    </citation>
    <scope>NUCLEOTIDE SEQUENCE [LARGE SCALE GENOMIC DNA]</scope>
    <source>
        <strain evidence="2 3">MCCC 1A02656</strain>
    </source>
</reference>
<dbReference type="Proteomes" id="UP000076400">
    <property type="component" value="Unassembled WGS sequence"/>
</dbReference>
<organism evidence="2 3">
    <name type="scientific">Oceanibaculum pacificum</name>
    <dbReference type="NCBI Taxonomy" id="580166"/>
    <lineage>
        <taxon>Bacteria</taxon>
        <taxon>Pseudomonadati</taxon>
        <taxon>Pseudomonadota</taxon>
        <taxon>Alphaproteobacteria</taxon>
        <taxon>Rhodospirillales</taxon>
        <taxon>Oceanibaculaceae</taxon>
        <taxon>Oceanibaculum</taxon>
    </lineage>
</organism>
<dbReference type="AlphaFoldDB" id="A0A154VYP1"/>
<dbReference type="PANTHER" id="PTHR43685:SF2">
    <property type="entry name" value="GLYCOSYLTRANSFERASE 2-LIKE DOMAIN-CONTAINING PROTEIN"/>
    <property type="match status" value="1"/>
</dbReference>
<gene>
    <name evidence="2" type="ORF">AUP43_10860</name>
</gene>
<comment type="caution">
    <text evidence="2">The sequence shown here is derived from an EMBL/GenBank/DDBJ whole genome shotgun (WGS) entry which is preliminary data.</text>
</comment>
<evidence type="ECO:0000259" key="1">
    <source>
        <dbReference type="Pfam" id="PF00535"/>
    </source>
</evidence>
<keyword evidence="3" id="KW-1185">Reference proteome</keyword>
<dbReference type="Gene3D" id="3.90.550.10">
    <property type="entry name" value="Spore Coat Polysaccharide Biosynthesis Protein SpsA, Chain A"/>
    <property type="match status" value="1"/>
</dbReference>
<evidence type="ECO:0000313" key="2">
    <source>
        <dbReference type="EMBL" id="KZD06416.1"/>
    </source>
</evidence>
<dbReference type="PANTHER" id="PTHR43685">
    <property type="entry name" value="GLYCOSYLTRANSFERASE"/>
    <property type="match status" value="1"/>
</dbReference>
<dbReference type="InterPro" id="IPR050834">
    <property type="entry name" value="Glycosyltransf_2"/>
</dbReference>
<dbReference type="EMBL" id="LPXN01000122">
    <property type="protein sequence ID" value="KZD06416.1"/>
    <property type="molecule type" value="Genomic_DNA"/>
</dbReference>
<dbReference type="InterPro" id="IPR001173">
    <property type="entry name" value="Glyco_trans_2-like"/>
</dbReference>
<dbReference type="OrthoDB" id="6383742at2"/>
<dbReference type="InterPro" id="IPR029044">
    <property type="entry name" value="Nucleotide-diphossugar_trans"/>
</dbReference>
<dbReference type="Pfam" id="PF00535">
    <property type="entry name" value="Glycos_transf_2"/>
    <property type="match status" value="1"/>
</dbReference>
<feature type="domain" description="Glycosyltransferase 2-like" evidence="1">
    <location>
        <begin position="8"/>
        <end position="101"/>
    </location>
</feature>
<dbReference type="SUPFAM" id="SSF53448">
    <property type="entry name" value="Nucleotide-diphospho-sugar transferases"/>
    <property type="match status" value="1"/>
</dbReference>
<evidence type="ECO:0000313" key="3">
    <source>
        <dbReference type="Proteomes" id="UP000076400"/>
    </source>
</evidence>
<accession>A0A154VYP1</accession>
<protein>
    <recommendedName>
        <fullName evidence="1">Glycosyltransferase 2-like domain-containing protein</fullName>
    </recommendedName>
</protein>
<sequence length="241" mass="26934">MTISACLIASCDNAPYLADAIASVRAQTRPFDLIIVADDASTDGSRDLLRALAAEEPRLRPILRERRLGPAGNRDLAIRETSLDWLTTLDGDDLMAPDKHEAEWRAIAPFLGRVEPVAFSDVRLVDAWGGLLEDWNLSRYALMDRAERLAWMARRTAPLPRDMLLSKRLYLEAGGYAHDLPLYEDWDFKLRLAARRAVWRHAGGLGTAYRRHGDGLSAASPAAHRRWQAEVLRRNAGLLAA</sequence>
<dbReference type="CDD" id="cd00761">
    <property type="entry name" value="Glyco_tranf_GTA_type"/>
    <property type="match status" value="1"/>
</dbReference>
<dbReference type="RefSeq" id="WP_067557530.1">
    <property type="nucleotide sequence ID" value="NZ_LPXN01000122.1"/>
</dbReference>
<name>A0A154VYP1_9PROT</name>
<proteinExistence type="predicted"/>
<dbReference type="STRING" id="580166.AUP43_10860"/>